<keyword evidence="1" id="KW-0472">Membrane</keyword>
<dbReference type="AlphaFoldDB" id="A0A7T0H2J0"/>
<proteinExistence type="predicted"/>
<keyword evidence="4" id="KW-0808">Transferase</keyword>
<feature type="transmembrane region" description="Helical" evidence="1">
    <location>
        <begin position="272"/>
        <end position="291"/>
    </location>
</feature>
<dbReference type="SUPFAM" id="SSF52266">
    <property type="entry name" value="SGNH hydrolase"/>
    <property type="match status" value="1"/>
</dbReference>
<keyword evidence="1" id="KW-0812">Transmembrane</keyword>
<dbReference type="PANTHER" id="PTHR23028">
    <property type="entry name" value="ACETYLTRANSFERASE"/>
    <property type="match status" value="1"/>
</dbReference>
<dbReference type="InterPro" id="IPR050879">
    <property type="entry name" value="Acyltransferase_3"/>
</dbReference>
<dbReference type="EMBL" id="CP061801">
    <property type="protein sequence ID" value="QPK02036.1"/>
    <property type="molecule type" value="Genomic_DNA"/>
</dbReference>
<gene>
    <name evidence="4" type="ORF">IDM36_07965</name>
</gene>
<feature type="transmembrane region" description="Helical" evidence="1">
    <location>
        <begin position="7"/>
        <end position="23"/>
    </location>
</feature>
<feature type="domain" description="SGNH" evidence="3">
    <location>
        <begin position="419"/>
        <end position="615"/>
    </location>
</feature>
<sequence length="627" mass="70835">MEFRKDINALRALAIIGVLLFHFDKNLLAGGFSGVDVFFAISGFLMTKIIFTGIEKNNFSVVRFYAARCKRIIPALFFLSVFVVLFGWFFIAPIEYRKLSEHVISSLLFVSNITYWSESSYFASDSSEKWLLHTWSLSVEWQFYLIYPLLVLVSAKALGVRKSRFVMLAIAFISFITSVYMAKAWPTSAFYLLPSRAWEMLAGGMVYLFPITIKKVHAKFYHYAGLLIIVLSYVLLNDSYSWPGYMALPPVIGACMILASNYNESVFSSNKVLQKIGSWSYSIYLWHWPIVVFMYKKSLLGDVRYILIGLIASFVLGAISYGIFESPLKAIRARVVVFISFALSVFSASIYCTYGADFEFRNMANNARGVYATLYSPEVYMTNEVRGLYLEKCNFYDATKYIEKEDIDASCKKFKGYGGIFIWGDSHAQALGQGIRQHYTKTPVYQIASSSCKPGVTPDTDSTGEIKKACDASNKTAIQLIERFKPKVVILAQHASHQNNDFVSIINKLKSIGVVNVILVGPVPQYDVPLPVVISARHWDKDDVRFADVAIDKNIMKTDKVMKEIYGPMKDVKYVSIIDELCNEKGCIAKIGENNIPMVWDYGHLTPEGSAFVTKNILSQRIDTLLK</sequence>
<evidence type="ECO:0000313" key="4">
    <source>
        <dbReference type="EMBL" id="QPK02036.1"/>
    </source>
</evidence>
<keyword evidence="1" id="KW-1133">Transmembrane helix</keyword>
<dbReference type="GO" id="GO:0016020">
    <property type="term" value="C:membrane"/>
    <property type="evidence" value="ECO:0007669"/>
    <property type="project" value="TreeGrafter"/>
</dbReference>
<accession>A0A7T0H2J0</accession>
<feature type="transmembrane region" description="Helical" evidence="1">
    <location>
        <begin position="165"/>
        <end position="182"/>
    </location>
</feature>
<feature type="transmembrane region" description="Helical" evidence="1">
    <location>
        <begin position="29"/>
        <end position="51"/>
    </location>
</feature>
<feature type="domain" description="Acyltransferase 3" evidence="2">
    <location>
        <begin position="5"/>
        <end position="319"/>
    </location>
</feature>
<feature type="transmembrane region" description="Helical" evidence="1">
    <location>
        <begin position="303"/>
        <end position="324"/>
    </location>
</feature>
<evidence type="ECO:0000256" key="1">
    <source>
        <dbReference type="SAM" id="Phobius"/>
    </source>
</evidence>
<dbReference type="InterPro" id="IPR043968">
    <property type="entry name" value="SGNH"/>
</dbReference>
<dbReference type="GO" id="GO:0016747">
    <property type="term" value="F:acyltransferase activity, transferring groups other than amino-acyl groups"/>
    <property type="evidence" value="ECO:0007669"/>
    <property type="project" value="InterPro"/>
</dbReference>
<reference evidence="4" key="1">
    <citation type="submission" date="2020-09" db="EMBL/GenBank/DDBJ databases">
        <title>First Report of a novel Colistin-Resistant species of Enterobacter cloacae complex Producing MCR-5 isolated from hospital sewage water.</title>
        <authorList>
            <person name="Zhou K."/>
        </authorList>
    </citation>
    <scope>NUCLEOTIDE SEQUENCE [LARGE SCALE GENOMIC DNA]</scope>
    <source>
        <strain evidence="4">HSW1412</strain>
    </source>
</reference>
<dbReference type="InterPro" id="IPR002656">
    <property type="entry name" value="Acyl_transf_3_dom"/>
</dbReference>
<protein>
    <submittedName>
        <fullName evidence="4">Acyltransferase</fullName>
    </submittedName>
</protein>
<feature type="transmembrane region" description="Helical" evidence="1">
    <location>
        <begin position="242"/>
        <end position="260"/>
    </location>
</feature>
<evidence type="ECO:0000259" key="3">
    <source>
        <dbReference type="Pfam" id="PF19040"/>
    </source>
</evidence>
<keyword evidence="4" id="KW-0012">Acyltransferase</keyword>
<dbReference type="Pfam" id="PF19040">
    <property type="entry name" value="SGNH"/>
    <property type="match status" value="1"/>
</dbReference>
<feature type="transmembrane region" description="Helical" evidence="1">
    <location>
        <begin position="336"/>
        <end position="356"/>
    </location>
</feature>
<name>A0A7T0H2J0_9ENTR</name>
<organism evidence="4">
    <name type="scientific">Enterobacter mori</name>
    <dbReference type="NCBI Taxonomy" id="539813"/>
    <lineage>
        <taxon>Bacteria</taxon>
        <taxon>Pseudomonadati</taxon>
        <taxon>Pseudomonadota</taxon>
        <taxon>Gammaproteobacteria</taxon>
        <taxon>Enterobacterales</taxon>
        <taxon>Enterobacteriaceae</taxon>
        <taxon>Enterobacter</taxon>
    </lineage>
</organism>
<dbReference type="Pfam" id="PF01757">
    <property type="entry name" value="Acyl_transf_3"/>
    <property type="match status" value="1"/>
</dbReference>
<feature type="transmembrane region" description="Helical" evidence="1">
    <location>
        <begin position="141"/>
        <end position="158"/>
    </location>
</feature>
<dbReference type="GO" id="GO:0009103">
    <property type="term" value="P:lipopolysaccharide biosynthetic process"/>
    <property type="evidence" value="ECO:0007669"/>
    <property type="project" value="TreeGrafter"/>
</dbReference>
<feature type="transmembrane region" description="Helical" evidence="1">
    <location>
        <begin position="72"/>
        <end position="91"/>
    </location>
</feature>
<feature type="transmembrane region" description="Helical" evidence="1">
    <location>
        <begin position="188"/>
        <end position="208"/>
    </location>
</feature>
<evidence type="ECO:0000259" key="2">
    <source>
        <dbReference type="Pfam" id="PF01757"/>
    </source>
</evidence>
<feature type="transmembrane region" description="Helical" evidence="1">
    <location>
        <begin position="220"/>
        <end position="236"/>
    </location>
</feature>
<dbReference type="PANTHER" id="PTHR23028:SF53">
    <property type="entry name" value="ACYL_TRANSF_3 DOMAIN-CONTAINING PROTEIN"/>
    <property type="match status" value="1"/>
</dbReference>